<name>A0A832VXK5_9EURY</name>
<dbReference type="InterPro" id="IPR012340">
    <property type="entry name" value="NA-bd_OB-fold"/>
</dbReference>
<dbReference type="RefSeq" id="WP_042686956.1">
    <property type="nucleotide sequence ID" value="NZ_DUIH01000016.1"/>
</dbReference>
<evidence type="ECO:0000313" key="2">
    <source>
        <dbReference type="Proteomes" id="UP000600363"/>
    </source>
</evidence>
<evidence type="ECO:0000313" key="1">
    <source>
        <dbReference type="EMBL" id="HIH69932.1"/>
    </source>
</evidence>
<accession>A0A832VXK5</accession>
<dbReference type="PANTHER" id="PTHR40734">
    <property type="entry name" value="TRNA-SPECIFIC ADENOSINE DEAMINASE-RELATED"/>
    <property type="match status" value="1"/>
</dbReference>
<dbReference type="Gene3D" id="1.10.150.280">
    <property type="entry name" value="AF1531-like domain"/>
    <property type="match status" value="1"/>
</dbReference>
<dbReference type="Gene3D" id="2.40.50.140">
    <property type="entry name" value="Nucleic acid-binding proteins"/>
    <property type="match status" value="1"/>
</dbReference>
<organism evidence="1 2">
    <name type="scientific">Methermicoccus shengliensis</name>
    <dbReference type="NCBI Taxonomy" id="660064"/>
    <lineage>
        <taxon>Archaea</taxon>
        <taxon>Methanobacteriati</taxon>
        <taxon>Methanobacteriota</taxon>
        <taxon>Stenosarchaea group</taxon>
        <taxon>Methanomicrobia</taxon>
        <taxon>Methanosarcinales</taxon>
        <taxon>Methermicoccaceae</taxon>
        <taxon>Methermicoccus</taxon>
    </lineage>
</organism>
<gene>
    <name evidence="1" type="ORF">HA299_04895</name>
</gene>
<protein>
    <submittedName>
        <fullName evidence="1">DUF655 domain-containing protein</fullName>
    </submittedName>
</protein>
<dbReference type="EMBL" id="DUIH01000016">
    <property type="protein sequence ID" value="HIH69932.1"/>
    <property type="molecule type" value="Genomic_DNA"/>
</dbReference>
<dbReference type="Pfam" id="PF04919">
    <property type="entry name" value="DUF655"/>
    <property type="match status" value="1"/>
</dbReference>
<dbReference type="PANTHER" id="PTHR40734:SF1">
    <property type="entry name" value="DNA-BINDING PROTEIN"/>
    <property type="match status" value="1"/>
</dbReference>
<dbReference type="Proteomes" id="UP000600363">
    <property type="component" value="Unassembled WGS sequence"/>
</dbReference>
<comment type="caution">
    <text evidence="1">The sequence shown here is derived from an EMBL/GenBank/DDBJ whole genome shotgun (WGS) entry which is preliminary data.</text>
</comment>
<reference evidence="1" key="1">
    <citation type="journal article" date="2020" name="bioRxiv">
        <title>A rank-normalized archaeal taxonomy based on genome phylogeny resolves widespread incomplete and uneven classifications.</title>
        <authorList>
            <person name="Rinke C."/>
            <person name="Chuvochina M."/>
            <person name="Mussig A.J."/>
            <person name="Chaumeil P.-A."/>
            <person name="Waite D.W."/>
            <person name="Whitman W.B."/>
            <person name="Parks D.H."/>
            <person name="Hugenholtz P."/>
        </authorList>
    </citation>
    <scope>NUCLEOTIDE SEQUENCE</scope>
    <source>
        <strain evidence="1">UBA12518</strain>
    </source>
</reference>
<sequence>MPERSKKPEKEGYAWVLDYLPYGALDESKPLYQRKPVVQAVGEKHFVLIELVPKEGVVVEPHQRVYIGDKERELIDHVKRRIKYAELSHGAQSELPYVVEEIVKKHEQRFVDFFNSAYPLTPRMHMLELLPGIGKKLMWAIIEERERGKFKSFDDITSRIPTLHQPEKLIAKRIIEELKDENIKYRVFVR</sequence>
<proteinExistence type="predicted"/>
<dbReference type="InterPro" id="IPR007003">
    <property type="entry name" value="DUF655"/>
</dbReference>
<dbReference type="SUPFAM" id="SSF160975">
    <property type="entry name" value="AF1531-like"/>
    <property type="match status" value="1"/>
</dbReference>
<dbReference type="AlphaFoldDB" id="A0A832VXK5"/>